<evidence type="ECO:0000313" key="3">
    <source>
        <dbReference type="EMBL" id="CAL4183856.1"/>
    </source>
</evidence>
<feature type="coiled-coil region" evidence="1">
    <location>
        <begin position="95"/>
        <end position="136"/>
    </location>
</feature>
<sequence>MAKKQIALLDDPDAENKFPFSIARIKTLLILKCIQGALPIMFSVILLLLLIFTLLLYLDKSDLERHLDKAVSRHQTMNRQLALTRELKDKIHIELGKTSANKELKEKEVERIQAETTNIEKKYKTILSEIKTLEEQLAVCDGTVMAT</sequence>
<name>A0AAV2SC29_MEGNR</name>
<accession>A0AAV2SC29</accession>
<keyword evidence="2" id="KW-0812">Transmembrane</keyword>
<keyword evidence="2" id="KW-1133">Transmembrane helix</keyword>
<evidence type="ECO:0000256" key="1">
    <source>
        <dbReference type="SAM" id="Coils"/>
    </source>
</evidence>
<protein>
    <submittedName>
        <fullName evidence="3">Uncharacterized protein</fullName>
    </submittedName>
</protein>
<keyword evidence="2" id="KW-0472">Membrane</keyword>
<reference evidence="3 4" key="1">
    <citation type="submission" date="2024-05" db="EMBL/GenBank/DDBJ databases">
        <authorList>
            <person name="Wallberg A."/>
        </authorList>
    </citation>
    <scope>NUCLEOTIDE SEQUENCE [LARGE SCALE GENOMIC DNA]</scope>
</reference>
<comment type="caution">
    <text evidence="3">The sequence shown here is derived from an EMBL/GenBank/DDBJ whole genome shotgun (WGS) entry which is preliminary data.</text>
</comment>
<dbReference type="Proteomes" id="UP001497623">
    <property type="component" value="Unassembled WGS sequence"/>
</dbReference>
<dbReference type="EMBL" id="CAXKWB010061069">
    <property type="protein sequence ID" value="CAL4183856.1"/>
    <property type="molecule type" value="Genomic_DNA"/>
</dbReference>
<feature type="transmembrane region" description="Helical" evidence="2">
    <location>
        <begin position="37"/>
        <end position="58"/>
    </location>
</feature>
<keyword evidence="1" id="KW-0175">Coiled coil</keyword>
<dbReference type="AlphaFoldDB" id="A0AAV2SC29"/>
<organism evidence="3 4">
    <name type="scientific">Meganyctiphanes norvegica</name>
    <name type="common">Northern krill</name>
    <name type="synonym">Thysanopoda norvegica</name>
    <dbReference type="NCBI Taxonomy" id="48144"/>
    <lineage>
        <taxon>Eukaryota</taxon>
        <taxon>Metazoa</taxon>
        <taxon>Ecdysozoa</taxon>
        <taxon>Arthropoda</taxon>
        <taxon>Crustacea</taxon>
        <taxon>Multicrustacea</taxon>
        <taxon>Malacostraca</taxon>
        <taxon>Eumalacostraca</taxon>
        <taxon>Eucarida</taxon>
        <taxon>Euphausiacea</taxon>
        <taxon>Euphausiidae</taxon>
        <taxon>Meganyctiphanes</taxon>
    </lineage>
</organism>
<evidence type="ECO:0000313" key="4">
    <source>
        <dbReference type="Proteomes" id="UP001497623"/>
    </source>
</evidence>
<keyword evidence="4" id="KW-1185">Reference proteome</keyword>
<gene>
    <name evidence="3" type="ORF">MNOR_LOCUS35736</name>
</gene>
<proteinExistence type="predicted"/>
<evidence type="ECO:0000256" key="2">
    <source>
        <dbReference type="SAM" id="Phobius"/>
    </source>
</evidence>